<dbReference type="SUPFAM" id="SSF53448">
    <property type="entry name" value="Nucleotide-diphospho-sugar transferases"/>
    <property type="match status" value="1"/>
</dbReference>
<dbReference type="Proteomes" id="UP000246104">
    <property type="component" value="Unassembled WGS sequence"/>
</dbReference>
<dbReference type="GO" id="GO:0016740">
    <property type="term" value="F:transferase activity"/>
    <property type="evidence" value="ECO:0007669"/>
    <property type="project" value="UniProtKB-KW"/>
</dbReference>
<evidence type="ECO:0000313" key="2">
    <source>
        <dbReference type="EMBL" id="PWU23621.1"/>
    </source>
</evidence>
<dbReference type="InterPro" id="IPR050256">
    <property type="entry name" value="Glycosyltransferase_2"/>
</dbReference>
<dbReference type="InterPro" id="IPR029044">
    <property type="entry name" value="Nucleotide-diphossugar_trans"/>
</dbReference>
<dbReference type="Gene3D" id="3.90.550.10">
    <property type="entry name" value="Spore Coat Polysaccharide Biosynthesis Protein SpsA, Chain A"/>
    <property type="match status" value="1"/>
</dbReference>
<dbReference type="InterPro" id="IPR001173">
    <property type="entry name" value="Glyco_trans_2-like"/>
</dbReference>
<comment type="caution">
    <text evidence="2">The sequence shown here is derived from an EMBL/GenBank/DDBJ whole genome shotgun (WGS) entry which is preliminary data.</text>
</comment>
<organism evidence="2 3">
    <name type="scientific">Candidatus Cerribacteria bacterium 'Amazon FNV 2010 28 9'</name>
    <dbReference type="NCBI Taxonomy" id="2081795"/>
    <lineage>
        <taxon>Bacteria</taxon>
        <taxon>Candidatus Cerribacteria</taxon>
    </lineage>
</organism>
<proteinExistence type="predicted"/>
<reference evidence="2 3" key="1">
    <citation type="submission" date="2018-02" db="EMBL/GenBank/DDBJ databases">
        <title>Genomic Reconstructions from Amazon Rainforest and Pasture Soil Reveal Novel Insights into the Physiology of Candidate Phyla in Tropical Sites.</title>
        <authorList>
            <person name="Kroeger M.E."/>
            <person name="Delmont T."/>
            <person name="Eren A.M."/>
            <person name="Guo J."/>
            <person name="Meyer K.M."/>
            <person name="Khan K."/>
            <person name="Rodrigues J.L.M."/>
            <person name="Bohannan B.J.M."/>
            <person name="Tringe S."/>
            <person name="Borges C.D."/>
            <person name="Tiedje J."/>
            <person name="Tsai S.M."/>
            <person name="Nusslein K."/>
        </authorList>
    </citation>
    <scope>NUCLEOTIDE SEQUENCE [LARGE SCALE GENOMIC DNA]</scope>
    <source>
        <strain evidence="2">Amazon FNV 2010 28 9</strain>
    </source>
</reference>
<dbReference type="Pfam" id="PF00535">
    <property type="entry name" value="Glycos_transf_2"/>
    <property type="match status" value="1"/>
</dbReference>
<dbReference type="AlphaFoldDB" id="A0A317JQF0"/>
<dbReference type="EMBL" id="PSRQ01000028">
    <property type="protein sequence ID" value="PWU23621.1"/>
    <property type="molecule type" value="Genomic_DNA"/>
</dbReference>
<sequence length="66" mass="7254">MKKADSSYKTISILIPVYNEEKTILTLITTVQKSNTCGLKKEIIVVNDASKDNTGNVLKKIKGITV</sequence>
<keyword evidence="2" id="KW-0808">Transferase</keyword>
<feature type="non-terminal residue" evidence="2">
    <location>
        <position position="66"/>
    </location>
</feature>
<evidence type="ECO:0000259" key="1">
    <source>
        <dbReference type="Pfam" id="PF00535"/>
    </source>
</evidence>
<name>A0A317JQF0_9BACT</name>
<gene>
    <name evidence="2" type="ORF">C5B42_02385</name>
</gene>
<accession>A0A317JQF0</accession>
<dbReference type="PANTHER" id="PTHR48090">
    <property type="entry name" value="UNDECAPRENYL-PHOSPHATE 4-DEOXY-4-FORMAMIDO-L-ARABINOSE TRANSFERASE-RELATED"/>
    <property type="match status" value="1"/>
</dbReference>
<protein>
    <submittedName>
        <fullName evidence="2">Glycosyl transferase family 2</fullName>
    </submittedName>
</protein>
<feature type="domain" description="Glycosyltransferase 2-like" evidence="1">
    <location>
        <begin position="12"/>
        <end position="62"/>
    </location>
</feature>
<dbReference type="PANTHER" id="PTHR48090:SF7">
    <property type="entry name" value="RFBJ PROTEIN"/>
    <property type="match status" value="1"/>
</dbReference>
<evidence type="ECO:0000313" key="3">
    <source>
        <dbReference type="Proteomes" id="UP000246104"/>
    </source>
</evidence>